<protein>
    <submittedName>
        <fullName evidence="2">N-acetyltransferase</fullName>
    </submittedName>
</protein>
<dbReference type="EMBL" id="RBAH01000013">
    <property type="protein sequence ID" value="RKN82028.1"/>
    <property type="molecule type" value="Genomic_DNA"/>
</dbReference>
<dbReference type="Gene3D" id="3.40.630.30">
    <property type="match status" value="1"/>
</dbReference>
<keyword evidence="3" id="KW-1185">Reference proteome</keyword>
<dbReference type="InterPro" id="IPR053144">
    <property type="entry name" value="Acetyltransferase_Butenolide"/>
</dbReference>
<gene>
    <name evidence="2" type="ORF">D7M11_18820</name>
</gene>
<keyword evidence="2" id="KW-0808">Transferase</keyword>
<dbReference type="CDD" id="cd04301">
    <property type="entry name" value="NAT_SF"/>
    <property type="match status" value="1"/>
</dbReference>
<dbReference type="OrthoDB" id="3216107at2"/>
<evidence type="ECO:0000313" key="2">
    <source>
        <dbReference type="EMBL" id="RKN82028.1"/>
    </source>
</evidence>
<evidence type="ECO:0000313" key="3">
    <source>
        <dbReference type="Proteomes" id="UP000282311"/>
    </source>
</evidence>
<sequence length="146" mass="17096">MEMTYKQYVISDDRSKVNVQTVIDFLANSYWASRRSPETIQLSIQNSICYSVYDGERMIGFARIVTDGATMYYLCDVFVLEPYRGQGISKKLIEVITNDPQFEWMTGVLGTKDAHGLYEQFGFVREQERYMKRLPQARRERGAKQY</sequence>
<dbReference type="Pfam" id="PF13508">
    <property type="entry name" value="Acetyltransf_7"/>
    <property type="match status" value="1"/>
</dbReference>
<dbReference type="AlphaFoldDB" id="A0A3B0CBP5"/>
<dbReference type="PANTHER" id="PTHR43233:SF1">
    <property type="entry name" value="FAMILY N-ACETYLTRANSFERASE, PUTATIVE (AFU_ORTHOLOGUE AFUA_6G03350)-RELATED"/>
    <property type="match status" value="1"/>
</dbReference>
<comment type="caution">
    <text evidence="2">The sequence shown here is derived from an EMBL/GenBank/DDBJ whole genome shotgun (WGS) entry which is preliminary data.</text>
</comment>
<organism evidence="2 3">
    <name type="scientific">Paenibacillus ginsengarvi</name>
    <dbReference type="NCBI Taxonomy" id="400777"/>
    <lineage>
        <taxon>Bacteria</taxon>
        <taxon>Bacillati</taxon>
        <taxon>Bacillota</taxon>
        <taxon>Bacilli</taxon>
        <taxon>Bacillales</taxon>
        <taxon>Paenibacillaceae</taxon>
        <taxon>Paenibacillus</taxon>
    </lineage>
</organism>
<dbReference type="SUPFAM" id="SSF55729">
    <property type="entry name" value="Acyl-CoA N-acyltransferases (Nat)"/>
    <property type="match status" value="1"/>
</dbReference>
<dbReference type="GO" id="GO:0016747">
    <property type="term" value="F:acyltransferase activity, transferring groups other than amino-acyl groups"/>
    <property type="evidence" value="ECO:0007669"/>
    <property type="project" value="InterPro"/>
</dbReference>
<dbReference type="PANTHER" id="PTHR43233">
    <property type="entry name" value="FAMILY N-ACETYLTRANSFERASE, PUTATIVE (AFU_ORTHOLOGUE AFUA_6G03350)-RELATED"/>
    <property type="match status" value="1"/>
</dbReference>
<dbReference type="PROSITE" id="PS51186">
    <property type="entry name" value="GNAT"/>
    <property type="match status" value="1"/>
</dbReference>
<dbReference type="InterPro" id="IPR016181">
    <property type="entry name" value="Acyl_CoA_acyltransferase"/>
</dbReference>
<dbReference type="Proteomes" id="UP000282311">
    <property type="component" value="Unassembled WGS sequence"/>
</dbReference>
<proteinExistence type="predicted"/>
<dbReference type="RefSeq" id="WP_120748782.1">
    <property type="nucleotide sequence ID" value="NZ_RBAH01000013.1"/>
</dbReference>
<reference evidence="2 3" key="1">
    <citation type="journal article" date="2007" name="Int. J. Syst. Evol. Microbiol.">
        <title>Paenibacillus ginsengarvi sp. nov., isolated from soil from ginseng cultivation.</title>
        <authorList>
            <person name="Yoon M.H."/>
            <person name="Ten L.N."/>
            <person name="Im W.T."/>
        </authorList>
    </citation>
    <scope>NUCLEOTIDE SEQUENCE [LARGE SCALE GENOMIC DNA]</scope>
    <source>
        <strain evidence="2 3">KCTC 13059</strain>
    </source>
</reference>
<feature type="domain" description="N-acetyltransferase" evidence="1">
    <location>
        <begin position="8"/>
        <end position="146"/>
    </location>
</feature>
<accession>A0A3B0CBP5</accession>
<evidence type="ECO:0000259" key="1">
    <source>
        <dbReference type="PROSITE" id="PS51186"/>
    </source>
</evidence>
<name>A0A3B0CBP5_9BACL</name>
<dbReference type="InterPro" id="IPR000182">
    <property type="entry name" value="GNAT_dom"/>
</dbReference>